<dbReference type="EC" id="2.7.7.80" evidence="2"/>
<dbReference type="PANTHER" id="PTHR10953">
    <property type="entry name" value="UBIQUITIN-ACTIVATING ENZYME E1"/>
    <property type="match status" value="1"/>
</dbReference>
<accession>A0ABW2A1L8</accession>
<reference evidence="3" key="1">
    <citation type="journal article" date="2019" name="Int. J. Syst. Evol. Microbiol.">
        <title>The Global Catalogue of Microorganisms (GCM) 10K type strain sequencing project: providing services to taxonomists for standard genome sequencing and annotation.</title>
        <authorList>
            <consortium name="The Broad Institute Genomics Platform"/>
            <consortium name="The Broad Institute Genome Sequencing Center for Infectious Disease"/>
            <person name="Wu L."/>
            <person name="Ma J."/>
        </authorList>
    </citation>
    <scope>NUCLEOTIDE SEQUENCE [LARGE SCALE GENOMIC DNA]</scope>
    <source>
        <strain evidence="3">NBRC 111756</strain>
    </source>
</reference>
<protein>
    <submittedName>
        <fullName evidence="2">Molybdopterin-synthase adenylyltransferase MoeB</fullName>
        <ecNumber evidence="2">2.7.7.80</ecNumber>
    </submittedName>
</protein>
<dbReference type="NCBIfam" id="NF004281">
    <property type="entry name" value="PRK05690.1"/>
    <property type="match status" value="1"/>
</dbReference>
<comment type="caution">
    <text evidence="2">The sequence shown here is derived from an EMBL/GenBank/DDBJ whole genome shotgun (WGS) entry which is preliminary data.</text>
</comment>
<sequence length="252" mass="27487">MLSDEQLLRYSRQIMLPEVEIDGQEAWLKSRVLIIGLGGLGSPVAMYLAAAGVGELVLVDDDDVDLSNLQRQIIHHSGRIGSPKVESARETLTALNPEVGIQTLYERLSSQGLDELVETVDLVVDCSDNFSTRFAINRACFRHGRPLVSGAAIRLEGQVAVYDPRQPESPCYQCLYREGEEESLTCSESGVLAPLVGIIGSVQAMEALKVLAGIGKPLVGRLQLLDAHSMDWRTLKLKKDPSCPVCSTVDKE</sequence>
<dbReference type="Proteomes" id="UP001596422">
    <property type="component" value="Unassembled WGS sequence"/>
</dbReference>
<proteinExistence type="predicted"/>
<dbReference type="SUPFAM" id="SSF69572">
    <property type="entry name" value="Activating enzymes of the ubiquitin-like proteins"/>
    <property type="match status" value="1"/>
</dbReference>
<keyword evidence="3" id="KW-1185">Reference proteome</keyword>
<gene>
    <name evidence="2" type="ORF">ACFQDL_15505</name>
</gene>
<evidence type="ECO:0000313" key="3">
    <source>
        <dbReference type="Proteomes" id="UP001596422"/>
    </source>
</evidence>
<keyword evidence="2" id="KW-0808">Transferase</keyword>
<dbReference type="GO" id="GO:0061605">
    <property type="term" value="F:molybdopterin-synthase adenylyltransferase activity"/>
    <property type="evidence" value="ECO:0007669"/>
    <property type="project" value="UniProtKB-EC"/>
</dbReference>
<dbReference type="InterPro" id="IPR035985">
    <property type="entry name" value="Ubiquitin-activating_enz"/>
</dbReference>
<dbReference type="RefSeq" id="WP_379909829.1">
    <property type="nucleotide sequence ID" value="NZ_JBHSWE010000001.1"/>
</dbReference>
<dbReference type="InterPro" id="IPR000594">
    <property type="entry name" value="ThiF_NAD_FAD-bd"/>
</dbReference>
<dbReference type="Gene3D" id="3.40.50.720">
    <property type="entry name" value="NAD(P)-binding Rossmann-like Domain"/>
    <property type="match status" value="1"/>
</dbReference>
<evidence type="ECO:0000259" key="1">
    <source>
        <dbReference type="Pfam" id="PF00899"/>
    </source>
</evidence>
<keyword evidence="2" id="KW-0548">Nucleotidyltransferase</keyword>
<feature type="domain" description="THIF-type NAD/FAD binding fold" evidence="1">
    <location>
        <begin position="10"/>
        <end position="245"/>
    </location>
</feature>
<organism evidence="2 3">
    <name type="scientific">Marinobacterium aestuariivivens</name>
    <dbReference type="NCBI Taxonomy" id="1698799"/>
    <lineage>
        <taxon>Bacteria</taxon>
        <taxon>Pseudomonadati</taxon>
        <taxon>Pseudomonadota</taxon>
        <taxon>Gammaproteobacteria</taxon>
        <taxon>Oceanospirillales</taxon>
        <taxon>Oceanospirillaceae</taxon>
        <taxon>Marinobacterium</taxon>
    </lineage>
</organism>
<dbReference type="EMBL" id="JBHSWE010000001">
    <property type="protein sequence ID" value="MFC6671318.1"/>
    <property type="molecule type" value="Genomic_DNA"/>
</dbReference>
<dbReference type="CDD" id="cd00757">
    <property type="entry name" value="ThiF_MoeB_HesA_family"/>
    <property type="match status" value="1"/>
</dbReference>
<dbReference type="PANTHER" id="PTHR10953:SF194">
    <property type="entry name" value="MOLYBDOPTERIN-SYNTHASE ADENYLYLTRANSFERASE"/>
    <property type="match status" value="1"/>
</dbReference>
<evidence type="ECO:0000313" key="2">
    <source>
        <dbReference type="EMBL" id="MFC6671318.1"/>
    </source>
</evidence>
<name>A0ABW2A1L8_9GAMM</name>
<dbReference type="InterPro" id="IPR045886">
    <property type="entry name" value="ThiF/MoeB/HesA"/>
</dbReference>
<dbReference type="Pfam" id="PF00899">
    <property type="entry name" value="ThiF"/>
    <property type="match status" value="1"/>
</dbReference>